<feature type="domain" description="Phospholipid/glycerol acyltransferase" evidence="7">
    <location>
        <begin position="76"/>
        <end position="190"/>
    </location>
</feature>
<keyword evidence="3 8" id="KW-0808">Transferase</keyword>
<evidence type="ECO:0000313" key="9">
    <source>
        <dbReference type="Proteomes" id="UP000589292"/>
    </source>
</evidence>
<dbReference type="CDD" id="cd07989">
    <property type="entry name" value="LPLAT_AGPAT-like"/>
    <property type="match status" value="1"/>
</dbReference>
<evidence type="ECO:0000259" key="7">
    <source>
        <dbReference type="SMART" id="SM00563"/>
    </source>
</evidence>
<reference evidence="8 9" key="1">
    <citation type="journal article" date="1994" name="Int. J. Syst. Bacteriol.">
        <title>Phylogenetic positions of novel aerobic, bacteriochlorophyll a-containing bacteria and description of Roseococcus thiosulfatophilus gen. nov., sp. nov., Erythromicrobium ramosum gen. nov., sp. nov., and Erythrobacter litoralis sp. nov.</title>
        <authorList>
            <person name="Yurkov V."/>
            <person name="Stackebrandt E."/>
            <person name="Holmes A."/>
            <person name="Fuerst J.A."/>
            <person name="Hugenholtz P."/>
            <person name="Golecki J."/>
            <person name="Gad'on N."/>
            <person name="Gorlenko V.M."/>
            <person name="Kompantseva E.I."/>
            <person name="Drews G."/>
        </authorList>
    </citation>
    <scope>NUCLEOTIDE SEQUENCE [LARGE SCALE GENOMIC DNA]</scope>
    <source>
        <strain evidence="8 9">KR-99</strain>
    </source>
</reference>
<evidence type="ECO:0000256" key="4">
    <source>
        <dbReference type="ARBA" id="ARBA00023098"/>
    </source>
</evidence>
<proteinExistence type="predicted"/>
<comment type="pathway">
    <text evidence="1">Lipid metabolism.</text>
</comment>
<keyword evidence="5 8" id="KW-0012">Acyltransferase</keyword>
<sequence length="239" mass="26809">MIMARTLLAILRSILFTIAFYGGSVFIVIIAFIILPFSRHRLQSMARGWGMYHYCCARTFLGIRVRIEGPIPQGQVLYAIKHESFFETIELLRIFNRPAVVAKIELSRIPLWSHIARTYGMIFIDRAGGAVALRNMMAEVRRFVAEGRSIVIYPEGTSTPPGEQPPLQAGFAGLYKLAKLPVVPIALASGHLYPRRGFIKRPGVIIYKFGEMIPAGLSREEIEARVHTAINELNVVERG</sequence>
<dbReference type="AlphaFoldDB" id="A0A7V8RCP7"/>
<keyword evidence="6" id="KW-1133">Transmembrane helix</keyword>
<evidence type="ECO:0000313" key="8">
    <source>
        <dbReference type="EMBL" id="MBA1374029.1"/>
    </source>
</evidence>
<keyword evidence="9" id="KW-1185">Reference proteome</keyword>
<protein>
    <submittedName>
        <fullName evidence="8">1-acyl-sn-glycerol-3-phosphate acyltransferase</fullName>
    </submittedName>
</protein>
<dbReference type="SUPFAM" id="SSF69593">
    <property type="entry name" value="Glycerol-3-phosphate (1)-acyltransferase"/>
    <property type="match status" value="1"/>
</dbReference>
<dbReference type="EMBL" id="VDES01000002">
    <property type="protein sequence ID" value="MBA1374029.1"/>
    <property type="molecule type" value="Genomic_DNA"/>
</dbReference>
<keyword evidence="6" id="KW-0472">Membrane</keyword>
<evidence type="ECO:0000256" key="1">
    <source>
        <dbReference type="ARBA" id="ARBA00005189"/>
    </source>
</evidence>
<dbReference type="PANTHER" id="PTHR10434">
    <property type="entry name" value="1-ACYL-SN-GLYCEROL-3-PHOSPHATE ACYLTRANSFERASE"/>
    <property type="match status" value="1"/>
</dbReference>
<dbReference type="PANTHER" id="PTHR10434:SF64">
    <property type="entry name" value="1-ACYL-SN-GLYCEROL-3-PHOSPHATE ACYLTRANSFERASE-RELATED"/>
    <property type="match status" value="1"/>
</dbReference>
<dbReference type="GO" id="GO:0003841">
    <property type="term" value="F:1-acylglycerol-3-phosphate O-acyltransferase activity"/>
    <property type="evidence" value="ECO:0007669"/>
    <property type="project" value="TreeGrafter"/>
</dbReference>
<feature type="transmembrane region" description="Helical" evidence="6">
    <location>
        <begin position="14"/>
        <end position="37"/>
    </location>
</feature>
<comment type="caution">
    <text evidence="8">The sequence shown here is derived from an EMBL/GenBank/DDBJ whole genome shotgun (WGS) entry which is preliminary data.</text>
</comment>
<dbReference type="GO" id="GO:0006654">
    <property type="term" value="P:phosphatidic acid biosynthetic process"/>
    <property type="evidence" value="ECO:0007669"/>
    <property type="project" value="TreeGrafter"/>
</dbReference>
<dbReference type="Pfam" id="PF01553">
    <property type="entry name" value="Acyltransferase"/>
    <property type="match status" value="1"/>
</dbReference>
<keyword evidence="2" id="KW-0444">Lipid biosynthesis</keyword>
<dbReference type="SMART" id="SM00563">
    <property type="entry name" value="PlsC"/>
    <property type="match status" value="1"/>
</dbReference>
<gene>
    <name evidence="8" type="ORF">FG486_06740</name>
</gene>
<organism evidence="8 9">
    <name type="scientific">Sphingomonas ursincola</name>
    <dbReference type="NCBI Taxonomy" id="56361"/>
    <lineage>
        <taxon>Bacteria</taxon>
        <taxon>Pseudomonadati</taxon>
        <taxon>Pseudomonadota</taxon>
        <taxon>Alphaproteobacteria</taxon>
        <taxon>Sphingomonadales</taxon>
        <taxon>Sphingomonadaceae</taxon>
        <taxon>Sphingomonas</taxon>
    </lineage>
</organism>
<name>A0A7V8RCP7_9SPHN</name>
<dbReference type="InterPro" id="IPR002123">
    <property type="entry name" value="Plipid/glycerol_acylTrfase"/>
</dbReference>
<evidence type="ECO:0000256" key="2">
    <source>
        <dbReference type="ARBA" id="ARBA00022516"/>
    </source>
</evidence>
<keyword evidence="6" id="KW-0812">Transmembrane</keyword>
<evidence type="ECO:0000256" key="3">
    <source>
        <dbReference type="ARBA" id="ARBA00022679"/>
    </source>
</evidence>
<accession>A0A7V8RCP7</accession>
<dbReference type="Proteomes" id="UP000589292">
    <property type="component" value="Unassembled WGS sequence"/>
</dbReference>
<evidence type="ECO:0000256" key="6">
    <source>
        <dbReference type="SAM" id="Phobius"/>
    </source>
</evidence>
<keyword evidence="4" id="KW-0443">Lipid metabolism</keyword>
<evidence type="ECO:0000256" key="5">
    <source>
        <dbReference type="ARBA" id="ARBA00023315"/>
    </source>
</evidence>